<accession>A0A166TXP0</accession>
<reference evidence="2 3" key="1">
    <citation type="submission" date="2015-06" db="EMBL/GenBank/DDBJ databases">
        <title>Survival trade-offs in plant roots during colonization by closely related pathogenic and mutualistic fungi.</title>
        <authorList>
            <person name="Hacquard S."/>
            <person name="Kracher B."/>
            <person name="Hiruma K."/>
            <person name="Weinman A."/>
            <person name="Muench P."/>
            <person name="Garrido Oter R."/>
            <person name="Ver Loren van Themaat E."/>
            <person name="Dallerey J.-F."/>
            <person name="Damm U."/>
            <person name="Henrissat B."/>
            <person name="Lespinet O."/>
            <person name="Thon M."/>
            <person name="Kemen E."/>
            <person name="McHardy A.C."/>
            <person name="Schulze-Lefert P."/>
            <person name="O'Connell R.J."/>
        </authorList>
    </citation>
    <scope>NUCLEOTIDE SEQUENCE [LARGE SCALE GENOMIC DNA]</scope>
    <source>
        <strain evidence="2 3">0861</strain>
    </source>
</reference>
<dbReference type="OrthoDB" id="4630416at2759"/>
<dbReference type="AlphaFoldDB" id="A0A166TXP0"/>
<evidence type="ECO:0000313" key="2">
    <source>
        <dbReference type="EMBL" id="KZL72641.1"/>
    </source>
</evidence>
<dbReference type="EMBL" id="LFIV01000055">
    <property type="protein sequence ID" value="KZL72641.1"/>
    <property type="molecule type" value="Genomic_DNA"/>
</dbReference>
<keyword evidence="3" id="KW-1185">Reference proteome</keyword>
<gene>
    <name evidence="2" type="ORF">CT0861_07387</name>
</gene>
<dbReference type="STRING" id="708197.A0A166TXP0"/>
<evidence type="ECO:0000313" key="3">
    <source>
        <dbReference type="Proteomes" id="UP000076552"/>
    </source>
</evidence>
<feature type="region of interest" description="Disordered" evidence="1">
    <location>
        <begin position="350"/>
        <end position="376"/>
    </location>
</feature>
<organism evidence="2 3">
    <name type="scientific">Colletotrichum tofieldiae</name>
    <dbReference type="NCBI Taxonomy" id="708197"/>
    <lineage>
        <taxon>Eukaryota</taxon>
        <taxon>Fungi</taxon>
        <taxon>Dikarya</taxon>
        <taxon>Ascomycota</taxon>
        <taxon>Pezizomycotina</taxon>
        <taxon>Sordariomycetes</taxon>
        <taxon>Hypocreomycetidae</taxon>
        <taxon>Glomerellales</taxon>
        <taxon>Glomerellaceae</taxon>
        <taxon>Colletotrichum</taxon>
        <taxon>Colletotrichum spaethianum species complex</taxon>
    </lineage>
</organism>
<dbReference type="Proteomes" id="UP000076552">
    <property type="component" value="Unassembled WGS sequence"/>
</dbReference>
<comment type="caution">
    <text evidence="2">The sequence shown here is derived from an EMBL/GenBank/DDBJ whole genome shotgun (WGS) entry which is preliminary data.</text>
</comment>
<proteinExistence type="predicted"/>
<name>A0A166TXP0_9PEZI</name>
<evidence type="ECO:0000256" key="1">
    <source>
        <dbReference type="SAM" id="MobiDB-lite"/>
    </source>
</evidence>
<protein>
    <submittedName>
        <fullName evidence="2">AT hook motif family protein</fullName>
    </submittedName>
</protein>
<sequence length="484" mass="54930">MATAGEQPEPPVLERDGFRPGQDMRFTVNGIDRMGGQKMAELFHPENFRSRRDRERTMDEAYALFSKPWFSAQLTHYGIKFSAKAAKGRLWDMLEKSVDLGKCNSVPEPVLRMEQSMRRDYKIVLRKWEADVRAWDAAEKRREDEAFAECTTPGQKANCDMKRFLHHYFMTNGRPDPTRTPKPLVLHGFTKQSVLQVLVEQVPGLHTIEAGPQRTLCIGWDAPSLMSLAFQMDGHAVQAKNNPQDTTWEEAMESHRRYVSQQTKGTTKNGKPAKAARQPFDLERCQGSYVLKCKAVGDFDVDQNTLLTLDISTGKDGTLVAAHDFGFLEGTMILALAEEKLSFLDEIDGKQDSDEEEDTYDYGFNDCDSEDDRRKKGPSLAQVVAAEKRKAKSTNGSAPAKKKRLIPSFSRRVYYRMRGRETGEEGTCWDTAEAGHLDFLSDLGTEFVGLAYAFPYIGRNVEFRGYKIFDVPQKKPQRWSSLVD</sequence>